<evidence type="ECO:0000256" key="1">
    <source>
        <dbReference type="SAM" id="SignalP"/>
    </source>
</evidence>
<dbReference type="PANTHER" id="PTHR38360:SF1">
    <property type="entry name" value="F12P19.7"/>
    <property type="match status" value="1"/>
</dbReference>
<proteinExistence type="predicted"/>
<evidence type="ECO:0000313" key="2">
    <source>
        <dbReference type="EMBL" id="KAK1738072.1"/>
    </source>
</evidence>
<gene>
    <name evidence="2" type="ORF">QTG54_011366</name>
</gene>
<dbReference type="AlphaFoldDB" id="A0AAD9D8K8"/>
<dbReference type="PANTHER" id="PTHR38360">
    <property type="entry name" value="OS03G0120000 PROTEIN"/>
    <property type="match status" value="1"/>
</dbReference>
<dbReference type="Proteomes" id="UP001224775">
    <property type="component" value="Unassembled WGS sequence"/>
</dbReference>
<feature type="signal peptide" evidence="1">
    <location>
        <begin position="1"/>
        <end position="16"/>
    </location>
</feature>
<organism evidence="2 3">
    <name type="scientific">Skeletonema marinoi</name>
    <dbReference type="NCBI Taxonomy" id="267567"/>
    <lineage>
        <taxon>Eukaryota</taxon>
        <taxon>Sar</taxon>
        <taxon>Stramenopiles</taxon>
        <taxon>Ochrophyta</taxon>
        <taxon>Bacillariophyta</taxon>
        <taxon>Coscinodiscophyceae</taxon>
        <taxon>Thalassiosirophycidae</taxon>
        <taxon>Thalassiosirales</taxon>
        <taxon>Skeletonemataceae</taxon>
        <taxon>Skeletonema</taxon>
        <taxon>Skeletonema marinoi-dohrnii complex</taxon>
    </lineage>
</organism>
<name>A0AAD9D8K8_9STRA</name>
<dbReference type="EMBL" id="JATAAI010000022">
    <property type="protein sequence ID" value="KAK1738072.1"/>
    <property type="molecule type" value="Genomic_DNA"/>
</dbReference>
<accession>A0AAD9D8K8</accession>
<dbReference type="SUPFAM" id="SSF53807">
    <property type="entry name" value="Helical backbone' metal receptor"/>
    <property type="match status" value="1"/>
</dbReference>
<reference evidence="2" key="1">
    <citation type="submission" date="2023-06" db="EMBL/GenBank/DDBJ databases">
        <title>Survivors Of The Sea: Transcriptome response of Skeletonema marinoi to long-term dormancy.</title>
        <authorList>
            <person name="Pinder M.I.M."/>
            <person name="Kourtchenko O."/>
            <person name="Robertson E.K."/>
            <person name="Larsson T."/>
            <person name="Maumus F."/>
            <person name="Osuna-Cruz C.M."/>
            <person name="Vancaester E."/>
            <person name="Stenow R."/>
            <person name="Vandepoele K."/>
            <person name="Ploug H."/>
            <person name="Bruchert V."/>
            <person name="Godhe A."/>
            <person name="Topel M."/>
        </authorList>
    </citation>
    <scope>NUCLEOTIDE SEQUENCE</scope>
    <source>
        <strain evidence="2">R05AC</strain>
    </source>
</reference>
<feature type="chain" id="PRO_5041927553" evidence="1">
    <location>
        <begin position="17"/>
        <end position="488"/>
    </location>
</feature>
<keyword evidence="3" id="KW-1185">Reference proteome</keyword>
<keyword evidence="1" id="KW-0732">Signal</keyword>
<comment type="caution">
    <text evidence="2">The sequence shown here is derived from an EMBL/GenBank/DDBJ whole genome shotgun (WGS) entry which is preliminary data.</text>
</comment>
<protein>
    <submittedName>
        <fullName evidence="2">Glycosyltransferase family 61 protein</fullName>
    </submittedName>
</protein>
<evidence type="ECO:0000313" key="3">
    <source>
        <dbReference type="Proteomes" id="UP001224775"/>
    </source>
</evidence>
<dbReference type="Gene3D" id="3.40.50.1980">
    <property type="entry name" value="Nitrogenase molybdenum iron protein domain"/>
    <property type="match status" value="1"/>
</dbReference>
<sequence>MKFFLAAALLVATTSGAYVAPTTNYDRCLTPSEADDIATAISNGIDVDLFPDKVFPDQSSYWDMEYHGTYKILKNTQDTISTSYLLYQCGLSTMPFDETELAQFDSVFPVPYEGGIVVTATTQIPNVEILGRRDQICAFAITENLVSSPCLSQVLIPEGKEDGSVTILPLYNDTAVEDYLAANPDSLILGGSWDSAPKMKNKVVISDIGESPQKAIDDGVDVNEAQAEWLEPVGSLFNQEKFAHTYNLERKQRYECHTDNAAQLAAVADDARPKVLWGYFSDYSSGFDAPASPNYYVTYAEHCQADLLIPEEGKEGSIDSWGYKYMTDEEWLEFGRDADVWIYPSDNFNKLLSQKNEYLQQFKAVQNEQVYDYQMSGGEGWFEKRLAEYDIVLLDMCQVVGRNLETFPPHQRMWLRNVFTESPRTLGVCTDVDELFEPRHMECVRNDEAVNTDSDAPGILSEQPSSANQVGLAHAFLASMVLMWTVRA</sequence>